<evidence type="ECO:0000313" key="6">
    <source>
        <dbReference type="Proteomes" id="UP000327157"/>
    </source>
</evidence>
<evidence type="ECO:0000256" key="1">
    <source>
        <dbReference type="ARBA" id="ARBA00006432"/>
    </source>
</evidence>
<dbReference type="EMBL" id="SMOL01000559">
    <property type="protein sequence ID" value="KAB2606484.1"/>
    <property type="molecule type" value="Genomic_DNA"/>
</dbReference>
<name>A0A5N5G7B9_9ROSA</name>
<comment type="caution">
    <text evidence="5">The sequence shown here is derived from an EMBL/GenBank/DDBJ whole genome shotgun (WGS) entry which is preliminary data.</text>
</comment>
<evidence type="ECO:0000256" key="4">
    <source>
        <dbReference type="ARBA" id="ARBA00022840"/>
    </source>
</evidence>
<evidence type="ECO:0000256" key="3">
    <source>
        <dbReference type="ARBA" id="ARBA00022741"/>
    </source>
</evidence>
<evidence type="ECO:0000313" key="5">
    <source>
        <dbReference type="EMBL" id="KAB2606484.1"/>
    </source>
</evidence>
<reference evidence="6" key="2">
    <citation type="submission" date="2019-10" db="EMBL/GenBank/DDBJ databases">
        <title>A de novo genome assembly of a pear dwarfing rootstock.</title>
        <authorList>
            <person name="Wang F."/>
            <person name="Wang J."/>
            <person name="Li S."/>
            <person name="Zhang Y."/>
            <person name="Fang M."/>
            <person name="Ma L."/>
            <person name="Zhao Y."/>
            <person name="Jiang S."/>
        </authorList>
    </citation>
    <scope>NUCLEOTIDE SEQUENCE [LARGE SCALE GENOMIC DNA]</scope>
</reference>
<dbReference type="Proteomes" id="UP000327157">
    <property type="component" value="Chromosome 11"/>
</dbReference>
<organism evidence="5 6">
    <name type="scientific">Pyrus ussuriensis x Pyrus communis</name>
    <dbReference type="NCBI Taxonomy" id="2448454"/>
    <lineage>
        <taxon>Eukaryota</taxon>
        <taxon>Viridiplantae</taxon>
        <taxon>Streptophyta</taxon>
        <taxon>Embryophyta</taxon>
        <taxon>Tracheophyta</taxon>
        <taxon>Spermatophyta</taxon>
        <taxon>Magnoliopsida</taxon>
        <taxon>eudicotyledons</taxon>
        <taxon>Gunneridae</taxon>
        <taxon>Pentapetalae</taxon>
        <taxon>rosids</taxon>
        <taxon>fabids</taxon>
        <taxon>Rosales</taxon>
        <taxon>Rosaceae</taxon>
        <taxon>Amygdaloideae</taxon>
        <taxon>Maleae</taxon>
        <taxon>Pyrus</taxon>
    </lineage>
</organism>
<gene>
    <name evidence="5" type="ORF">D8674_006201</name>
</gene>
<reference evidence="5 6" key="1">
    <citation type="submission" date="2019-09" db="EMBL/GenBank/DDBJ databases">
        <authorList>
            <person name="Ou C."/>
        </authorList>
    </citation>
    <scope>NUCLEOTIDE SEQUENCE [LARGE SCALE GENOMIC DNA]</scope>
    <source>
        <strain evidence="5">S2</strain>
        <tissue evidence="5">Leaf</tissue>
    </source>
</reference>
<sequence length="112" mass="12821">MYELHFAVFMSGAILNNINTCTISILLRHSEAISLFSPNTPSPRLVLMADNLSAPSRETLLDHFLCTYEDLVDRSDKEFEWVPPSNEWDLMTTTSLGVIYRHRERRSSSRGS</sequence>
<dbReference type="AlphaFoldDB" id="A0A5N5G7B9"/>
<dbReference type="OrthoDB" id="1742721at2759"/>
<dbReference type="GO" id="GO:0016874">
    <property type="term" value="F:ligase activity"/>
    <property type="evidence" value="ECO:0007669"/>
    <property type="project" value="UniProtKB-KW"/>
</dbReference>
<keyword evidence="3" id="KW-0547">Nucleotide-binding</keyword>
<reference evidence="5 6" key="3">
    <citation type="submission" date="2019-11" db="EMBL/GenBank/DDBJ databases">
        <title>A de novo genome assembly of a pear dwarfing rootstock.</title>
        <authorList>
            <person name="Wang F."/>
            <person name="Wang J."/>
            <person name="Li S."/>
            <person name="Zhang Y."/>
            <person name="Fang M."/>
            <person name="Ma L."/>
            <person name="Zhao Y."/>
            <person name="Jiang S."/>
        </authorList>
    </citation>
    <scope>NUCLEOTIDE SEQUENCE [LARGE SCALE GENOMIC DNA]</scope>
    <source>
        <strain evidence="5">S2</strain>
        <tissue evidence="5">Leaf</tissue>
    </source>
</reference>
<dbReference type="GO" id="GO:0005524">
    <property type="term" value="F:ATP binding"/>
    <property type="evidence" value="ECO:0007669"/>
    <property type="project" value="UniProtKB-KW"/>
</dbReference>
<evidence type="ECO:0000256" key="2">
    <source>
        <dbReference type="ARBA" id="ARBA00022598"/>
    </source>
</evidence>
<accession>A0A5N5G7B9</accession>
<dbReference type="PANTHER" id="PTHR43859:SF57">
    <property type="entry name" value="ACYL-ACTIVATING ENZYME 8-RELATED"/>
    <property type="match status" value="1"/>
</dbReference>
<comment type="similarity">
    <text evidence="1">Belongs to the ATP-dependent AMP-binding enzyme family.</text>
</comment>
<proteinExistence type="inferred from homology"/>
<keyword evidence="2" id="KW-0436">Ligase</keyword>
<protein>
    <submittedName>
        <fullName evidence="5">Acyl-activating enzyme 6</fullName>
    </submittedName>
</protein>
<keyword evidence="6" id="KW-1185">Reference proteome</keyword>
<keyword evidence="4" id="KW-0067">ATP-binding</keyword>
<dbReference type="PANTHER" id="PTHR43859">
    <property type="entry name" value="ACYL-ACTIVATING ENZYME"/>
    <property type="match status" value="1"/>
</dbReference>